<sequence length="1092" mass="121900">MQLEPGGWGKRDIGNLNGGVNQIRGGRLAPLLLWINSVLPQLNLPLETSEEELRVCLTDGSLLCSILEKLVPGSTEIGSGFLNERADVKKFLAVLDELGLPGFELSDLEQGSMLPVFQCLETLQTHFASNVGQENIQGCSRKRWDQSNLTSMEDGSKFRDAFGNGGRPKVPVDSKFQHAVEGSGLSDAVTSQRHVRSKSNELLQLNQGSYVDISDAKVMDLLKSNNLDNASTQLLFNIANRILGDIFEKKNADVPHRSSCLLRKILQVIERRFSNQAEGLKNQNNLFKACEGKYQTRLNALETLAIGTNEENEVMTSWVQQLKFALQLETTKLEEKKKIEEQDVTRLKKDKVRNEIEISTLKQELEMAKRTYEEHHLQLELHANESKAEYEKRLKELERNLSDARRRVKELEAFSESRSLKWKDKEQAYRSFINYQFEAFQDLRAAMGSVKHEVLKTKRNCSEEFKYLGMKLKGLAEAAQNYHVVLKENRKLYNDVQDLKGNIRVYCRIRPFLPGQNQNHTTIEFVGENGEIIVSNPLKQGKENRKLFKFNKVFGPAASQEEVFMDTQPLIRSVLDGYNVCIFAYGQTGSGKTYTMSGPTLSSKADWGVNYRALHDLFHISQRRRTSIVYEVGVQMVEIYNEQVRDLLSSNGPQKRLGIWSTAQPNGLAVPDASLHSVSSMTDVLELMNIGLTNRATSATALNERSSRSHSVLTIHVRGTDLETNTLLRGCLHLVDLAGSERVDRSEATGDRLREAQHINKSLSALGDVIFALSQKSPHVPYRNSKLTQVLQSSLGGQAKTLMFVQLNPDVASYSETISTLKFAERVSGVELGAARSNKEGRDVRELMEQMASLKDTIARKDEEIERLQLLKANHNGAKRGTISVRYGSSSPRRHSMGTPRHCKSISGARGSGFGEKAASDIDNCSEYSDKHSEAGSHQSMDDFRNKTTSLRSKLAREDISQNNNEDVELLGFGDVDSEERLSDISDGGLSMGTETDGSTNSIVEYTLFPEVEKPPEVTPIKNTTAENFPSENTEKTIAPTKIPKAPQVSQKPAQIKSSRLSLNKSSSKVLSSIKKTAASSSSSVKASKRWQ</sequence>
<accession>A0ACB9MS58</accession>
<dbReference type="Proteomes" id="UP000828941">
    <property type="component" value="Chromosome 8"/>
</dbReference>
<organism evidence="1 2">
    <name type="scientific">Bauhinia variegata</name>
    <name type="common">Purple orchid tree</name>
    <name type="synonym">Phanera variegata</name>
    <dbReference type="NCBI Taxonomy" id="167791"/>
    <lineage>
        <taxon>Eukaryota</taxon>
        <taxon>Viridiplantae</taxon>
        <taxon>Streptophyta</taxon>
        <taxon>Embryophyta</taxon>
        <taxon>Tracheophyta</taxon>
        <taxon>Spermatophyta</taxon>
        <taxon>Magnoliopsida</taxon>
        <taxon>eudicotyledons</taxon>
        <taxon>Gunneridae</taxon>
        <taxon>Pentapetalae</taxon>
        <taxon>rosids</taxon>
        <taxon>fabids</taxon>
        <taxon>Fabales</taxon>
        <taxon>Fabaceae</taxon>
        <taxon>Cercidoideae</taxon>
        <taxon>Cercideae</taxon>
        <taxon>Bauhiniinae</taxon>
        <taxon>Bauhinia</taxon>
    </lineage>
</organism>
<gene>
    <name evidence="1" type="ORF">L6164_019464</name>
</gene>
<evidence type="ECO:0000313" key="2">
    <source>
        <dbReference type="Proteomes" id="UP000828941"/>
    </source>
</evidence>
<protein>
    <submittedName>
        <fullName evidence="1">Uncharacterized protein</fullName>
    </submittedName>
</protein>
<evidence type="ECO:0000313" key="1">
    <source>
        <dbReference type="EMBL" id="KAI4326954.1"/>
    </source>
</evidence>
<proteinExistence type="predicted"/>
<dbReference type="EMBL" id="CM039433">
    <property type="protein sequence ID" value="KAI4326954.1"/>
    <property type="molecule type" value="Genomic_DNA"/>
</dbReference>
<reference evidence="1 2" key="1">
    <citation type="journal article" date="2022" name="DNA Res.">
        <title>Chromosomal-level genome assembly of the orchid tree Bauhinia variegata (Leguminosae; Cercidoideae) supports the allotetraploid origin hypothesis of Bauhinia.</title>
        <authorList>
            <person name="Zhong Y."/>
            <person name="Chen Y."/>
            <person name="Zheng D."/>
            <person name="Pang J."/>
            <person name="Liu Y."/>
            <person name="Luo S."/>
            <person name="Meng S."/>
            <person name="Qian L."/>
            <person name="Wei D."/>
            <person name="Dai S."/>
            <person name="Zhou R."/>
        </authorList>
    </citation>
    <scope>NUCLEOTIDE SEQUENCE [LARGE SCALE GENOMIC DNA]</scope>
    <source>
        <strain evidence="1">BV-YZ2020</strain>
    </source>
</reference>
<comment type="caution">
    <text evidence="1">The sequence shown here is derived from an EMBL/GenBank/DDBJ whole genome shotgun (WGS) entry which is preliminary data.</text>
</comment>
<name>A0ACB9MS58_BAUVA</name>
<keyword evidence="2" id="KW-1185">Reference proteome</keyword>